<evidence type="ECO:0000313" key="4">
    <source>
        <dbReference type="EMBL" id="AEF85002.1"/>
    </source>
</evidence>
<dbReference type="HOGENOM" id="CLU_036176_1_2_12"/>
<dbReference type="NCBIfam" id="NF037995">
    <property type="entry name" value="TRAP_S1"/>
    <property type="match status" value="1"/>
</dbReference>
<comment type="similarity">
    <text evidence="1">Belongs to the bacterial solute-binding protein 7 family.</text>
</comment>
<dbReference type="InterPro" id="IPR038404">
    <property type="entry name" value="TRAP_DctP_sf"/>
</dbReference>
<reference evidence="5" key="1">
    <citation type="submission" date="2009-12" db="EMBL/GenBank/DDBJ databases">
        <title>Complete sequence of Treponema primitia strain ZAS-2.</title>
        <authorList>
            <person name="Tetu S.G."/>
            <person name="Matson E."/>
            <person name="Ren Q."/>
            <person name="Seshadri R."/>
            <person name="Elbourne L."/>
            <person name="Hassan K.A."/>
            <person name="Durkin A."/>
            <person name="Radune D."/>
            <person name="Mohamoud Y."/>
            <person name="Shay R."/>
            <person name="Jin S."/>
            <person name="Zhang X."/>
            <person name="Lucey K."/>
            <person name="Ballor N.R."/>
            <person name="Ottesen E."/>
            <person name="Rosenthal R."/>
            <person name="Allen A."/>
            <person name="Leadbetter J.R."/>
            <person name="Paulsen I.T."/>
        </authorList>
    </citation>
    <scope>NUCLEOTIDE SEQUENCE [LARGE SCALE GENOMIC DNA]</scope>
    <source>
        <strain evidence="5">ATCC BAA-887 / DSM 12427 / ZAS-2</strain>
    </source>
</reference>
<dbReference type="GO" id="GO:0055085">
    <property type="term" value="P:transmembrane transport"/>
    <property type="evidence" value="ECO:0007669"/>
    <property type="project" value="InterPro"/>
</dbReference>
<dbReference type="STRING" id="545694.TREPR_1315"/>
<dbReference type="Pfam" id="PF03480">
    <property type="entry name" value="DctP"/>
    <property type="match status" value="1"/>
</dbReference>
<evidence type="ECO:0000256" key="1">
    <source>
        <dbReference type="ARBA" id="ARBA00009023"/>
    </source>
</evidence>
<dbReference type="KEGG" id="tpi:TREPR_1315"/>
<dbReference type="NCBIfam" id="TIGR00787">
    <property type="entry name" value="dctP"/>
    <property type="match status" value="1"/>
</dbReference>
<proteinExistence type="inferred from homology"/>
<dbReference type="Proteomes" id="UP000009223">
    <property type="component" value="Chromosome"/>
</dbReference>
<evidence type="ECO:0000256" key="3">
    <source>
        <dbReference type="ARBA" id="ARBA00022729"/>
    </source>
</evidence>
<evidence type="ECO:0000256" key="2">
    <source>
        <dbReference type="ARBA" id="ARBA00022448"/>
    </source>
</evidence>
<dbReference type="eggNOG" id="COG1638">
    <property type="taxonomic scope" value="Bacteria"/>
</dbReference>
<dbReference type="OrthoDB" id="89872at2"/>
<dbReference type="PANTHER" id="PTHR33376:SF7">
    <property type="entry name" value="C4-DICARBOXYLATE-BINDING PROTEIN DCTB"/>
    <property type="match status" value="1"/>
</dbReference>
<dbReference type="InterPro" id="IPR018389">
    <property type="entry name" value="DctP_fam"/>
</dbReference>
<sequence>MCNNFRRITGIILYGGIEMKSIWKKTIVLVSLLSLAFFMSTCSKKEAPSTSARPTYVFKVATAGQPGDSLDSSLKLFLKLVNERTNGAVTGEVYAASQLGNHRDYIDGLQMGSLQVAEITAAVLSTVAPKFSIFDLPYISRSPQALYDILDGEAGDILTKHIMDVAQIRTIGWMVRTPRHVYSAKGPINTVADFRNLKIRTMESAPMLKAMTLFNAKATPIPTAERYMALQTGVVEAAENNVAEIYNCKEFEVTKYLSKTAHLVTPNIICIGTKFLESLPADYQQIIIEAGREAGAFGTQFEINGEKDFEEKLVSEGKMIVNEVPDKSSFTGVLAPLYAEYTPTIGQDLITLFQKQ</sequence>
<dbReference type="PANTHER" id="PTHR33376">
    <property type="match status" value="1"/>
</dbReference>
<name>F5YQW9_TREPZ</name>
<dbReference type="CDD" id="cd13671">
    <property type="entry name" value="PBP2_TRAP_SBP_like_3"/>
    <property type="match status" value="1"/>
</dbReference>
<dbReference type="InterPro" id="IPR004682">
    <property type="entry name" value="TRAP_DctP"/>
</dbReference>
<dbReference type="GO" id="GO:0030288">
    <property type="term" value="C:outer membrane-bounded periplasmic space"/>
    <property type="evidence" value="ECO:0007669"/>
    <property type="project" value="InterPro"/>
</dbReference>
<dbReference type="AlphaFoldDB" id="F5YQW9"/>
<dbReference type="EMBL" id="CP001843">
    <property type="protein sequence ID" value="AEF85002.1"/>
    <property type="molecule type" value="Genomic_DNA"/>
</dbReference>
<keyword evidence="3" id="KW-0732">Signal</keyword>
<accession>F5YQW9</accession>
<keyword evidence="5" id="KW-1185">Reference proteome</keyword>
<organism evidence="4 5">
    <name type="scientific">Treponema primitia (strain ATCC BAA-887 / DSM 12427 / ZAS-2)</name>
    <dbReference type="NCBI Taxonomy" id="545694"/>
    <lineage>
        <taxon>Bacteria</taxon>
        <taxon>Pseudomonadati</taxon>
        <taxon>Spirochaetota</taxon>
        <taxon>Spirochaetia</taxon>
        <taxon>Spirochaetales</taxon>
        <taxon>Treponemataceae</taxon>
        <taxon>Treponema</taxon>
    </lineage>
</organism>
<evidence type="ECO:0000313" key="5">
    <source>
        <dbReference type="Proteomes" id="UP000009223"/>
    </source>
</evidence>
<protein>
    <submittedName>
        <fullName evidence="4">Putative C4-dicarboxylate-binding protein</fullName>
    </submittedName>
</protein>
<keyword evidence="2" id="KW-0813">Transport</keyword>
<dbReference type="Gene3D" id="3.40.190.170">
    <property type="entry name" value="Bacterial extracellular solute-binding protein, family 7"/>
    <property type="match status" value="1"/>
</dbReference>
<reference evidence="4 5" key="2">
    <citation type="journal article" date="2011" name="ISME J.">
        <title>RNA-seq reveals cooperative metabolic interactions between two termite-gut spirochete species in co-culture.</title>
        <authorList>
            <person name="Rosenthal A.Z."/>
            <person name="Matson E.G."/>
            <person name="Eldar A."/>
            <person name="Leadbetter J.R."/>
        </authorList>
    </citation>
    <scope>NUCLEOTIDE SEQUENCE [LARGE SCALE GENOMIC DNA]</scope>
    <source>
        <strain evidence="5">ATCC BAA-887 / DSM 12427 / ZAS-2</strain>
    </source>
</reference>
<gene>
    <name evidence="4" type="ordered locus">TREPR_1315</name>
</gene>
<dbReference type="PIRSF" id="PIRSF006470">
    <property type="entry name" value="DctB"/>
    <property type="match status" value="1"/>
</dbReference>